<name>A0A317SU94_9PEZI</name>
<feature type="compositionally biased region" description="Basic and acidic residues" evidence="1">
    <location>
        <begin position="17"/>
        <end position="32"/>
    </location>
</feature>
<dbReference type="OrthoDB" id="5486507at2759"/>
<evidence type="ECO:0000313" key="2">
    <source>
        <dbReference type="EMBL" id="PWW77958.1"/>
    </source>
</evidence>
<feature type="region of interest" description="Disordered" evidence="1">
    <location>
        <begin position="90"/>
        <end position="144"/>
    </location>
</feature>
<accession>A0A317SU94</accession>
<organism evidence="2 3">
    <name type="scientific">Tuber magnatum</name>
    <name type="common">white Piedmont truffle</name>
    <dbReference type="NCBI Taxonomy" id="42249"/>
    <lineage>
        <taxon>Eukaryota</taxon>
        <taxon>Fungi</taxon>
        <taxon>Dikarya</taxon>
        <taxon>Ascomycota</taxon>
        <taxon>Pezizomycotina</taxon>
        <taxon>Pezizomycetes</taxon>
        <taxon>Pezizales</taxon>
        <taxon>Tuberaceae</taxon>
        <taxon>Tuber</taxon>
    </lineage>
</organism>
<keyword evidence="3" id="KW-1185">Reference proteome</keyword>
<evidence type="ECO:0000256" key="1">
    <source>
        <dbReference type="SAM" id="MobiDB-lite"/>
    </source>
</evidence>
<comment type="caution">
    <text evidence="2">The sequence shown here is derived from an EMBL/GenBank/DDBJ whole genome shotgun (WGS) entry which is preliminary data.</text>
</comment>
<protein>
    <submittedName>
        <fullName evidence="2">Uncharacterized protein</fullName>
    </submittedName>
</protein>
<gene>
    <name evidence="2" type="ORF">C7212DRAFT_362391</name>
</gene>
<evidence type="ECO:0000313" key="3">
    <source>
        <dbReference type="Proteomes" id="UP000246991"/>
    </source>
</evidence>
<feature type="region of interest" description="Disordered" evidence="1">
    <location>
        <begin position="17"/>
        <end position="57"/>
    </location>
</feature>
<dbReference type="AlphaFoldDB" id="A0A317SU94"/>
<sequence>MPALSRLPIKTLLSQLNRRDYEESKGAGDGESKGPVAMKALSITPPNHPPTPLTDRGDLSAIPIAEIPIPAPTFIYNDYSHARLVCTQSNTFPGGHNSIAREDGRAPQAEEQPGLGRPEPGVIRQFPEDRNFAPPGSRNALALY</sequence>
<reference evidence="2 3" key="1">
    <citation type="submission" date="2018-03" db="EMBL/GenBank/DDBJ databases">
        <title>Genomes of Pezizomycetes fungi and the evolution of truffles.</title>
        <authorList>
            <person name="Murat C."/>
            <person name="Payen T."/>
            <person name="Noel B."/>
            <person name="Kuo A."/>
            <person name="Martin F.M."/>
        </authorList>
    </citation>
    <scope>NUCLEOTIDE SEQUENCE [LARGE SCALE GENOMIC DNA]</scope>
    <source>
        <strain evidence="2">091103-1</strain>
    </source>
</reference>
<dbReference type="EMBL" id="PYWC01000018">
    <property type="protein sequence ID" value="PWW77958.1"/>
    <property type="molecule type" value="Genomic_DNA"/>
</dbReference>
<dbReference type="Proteomes" id="UP000246991">
    <property type="component" value="Unassembled WGS sequence"/>
</dbReference>
<proteinExistence type="predicted"/>